<evidence type="ECO:0000256" key="3">
    <source>
        <dbReference type="ARBA" id="ARBA00022679"/>
    </source>
</evidence>
<comment type="catalytic activity">
    <reaction evidence="1">
        <text>ATP + protein L-histidine = ADP + protein N-phospho-L-histidine.</text>
        <dbReference type="EC" id="2.7.13.3"/>
    </reaction>
</comment>
<dbReference type="InterPro" id="IPR050482">
    <property type="entry name" value="Sensor_HK_TwoCompSys"/>
</dbReference>
<evidence type="ECO:0000256" key="4">
    <source>
        <dbReference type="ARBA" id="ARBA00022777"/>
    </source>
</evidence>
<keyword evidence="4" id="KW-0418">Kinase</keyword>
<dbReference type="Gene3D" id="3.30.565.10">
    <property type="entry name" value="Histidine kinase-like ATPase, C-terminal domain"/>
    <property type="match status" value="1"/>
</dbReference>
<name>A0ABP8BUA4_9ACTN</name>
<dbReference type="SUPFAM" id="SSF55874">
    <property type="entry name" value="ATPase domain of HSP90 chaperone/DNA topoisomerase II/histidine kinase"/>
    <property type="match status" value="1"/>
</dbReference>
<reference evidence="7" key="1">
    <citation type="journal article" date="2019" name="Int. J. Syst. Evol. Microbiol.">
        <title>The Global Catalogue of Microorganisms (GCM) 10K type strain sequencing project: providing services to taxonomists for standard genome sequencing and annotation.</title>
        <authorList>
            <consortium name="The Broad Institute Genomics Platform"/>
            <consortium name="The Broad Institute Genome Sequencing Center for Infectious Disease"/>
            <person name="Wu L."/>
            <person name="Ma J."/>
        </authorList>
    </citation>
    <scope>NUCLEOTIDE SEQUENCE [LARGE SCALE GENOMIC DNA]</scope>
    <source>
        <strain evidence="7">JCM 17440</strain>
    </source>
</reference>
<dbReference type="EMBL" id="BAABAS010000004">
    <property type="protein sequence ID" value="GAA4226488.1"/>
    <property type="molecule type" value="Genomic_DNA"/>
</dbReference>
<evidence type="ECO:0000256" key="2">
    <source>
        <dbReference type="ARBA" id="ARBA00012438"/>
    </source>
</evidence>
<comment type="caution">
    <text evidence="6">The sequence shown here is derived from an EMBL/GenBank/DDBJ whole genome shotgun (WGS) entry which is preliminary data.</text>
</comment>
<dbReference type="PANTHER" id="PTHR24421:SF10">
    <property type="entry name" value="NITRATE_NITRITE SENSOR PROTEIN NARQ"/>
    <property type="match status" value="1"/>
</dbReference>
<evidence type="ECO:0000313" key="7">
    <source>
        <dbReference type="Proteomes" id="UP001501710"/>
    </source>
</evidence>
<dbReference type="PANTHER" id="PTHR24421">
    <property type="entry name" value="NITRATE/NITRITE SENSOR PROTEIN NARX-RELATED"/>
    <property type="match status" value="1"/>
</dbReference>
<dbReference type="EC" id="2.7.13.3" evidence="2"/>
<keyword evidence="5" id="KW-0902">Two-component regulatory system</keyword>
<gene>
    <name evidence="6" type="ORF">GCM10022254_11660</name>
</gene>
<proteinExistence type="predicted"/>
<keyword evidence="3" id="KW-0808">Transferase</keyword>
<evidence type="ECO:0000313" key="6">
    <source>
        <dbReference type="EMBL" id="GAA4226488.1"/>
    </source>
</evidence>
<protein>
    <recommendedName>
        <fullName evidence="2">histidine kinase</fullName>
        <ecNumber evidence="2">2.7.13.3</ecNumber>
    </recommendedName>
</protein>
<evidence type="ECO:0000256" key="1">
    <source>
        <dbReference type="ARBA" id="ARBA00000085"/>
    </source>
</evidence>
<dbReference type="InterPro" id="IPR036890">
    <property type="entry name" value="HATPase_C_sf"/>
</dbReference>
<evidence type="ECO:0000256" key="5">
    <source>
        <dbReference type="ARBA" id="ARBA00023012"/>
    </source>
</evidence>
<dbReference type="CDD" id="cd16917">
    <property type="entry name" value="HATPase_UhpB-NarQ-NarX-like"/>
    <property type="match status" value="1"/>
</dbReference>
<accession>A0ABP8BUA4</accession>
<organism evidence="6 7">
    <name type="scientific">Actinomadura meridiana</name>
    <dbReference type="NCBI Taxonomy" id="559626"/>
    <lineage>
        <taxon>Bacteria</taxon>
        <taxon>Bacillati</taxon>
        <taxon>Actinomycetota</taxon>
        <taxon>Actinomycetes</taxon>
        <taxon>Streptosporangiales</taxon>
        <taxon>Thermomonosporaceae</taxon>
        <taxon>Actinomadura</taxon>
    </lineage>
</organism>
<sequence length="77" mass="7892">MTIEHRPGELLVQITDDGPGSASATGLGYGISGMRERVALLNGHLTAGPRPDCGFAVSARLPIPATAPGPSQSIRAR</sequence>
<dbReference type="Proteomes" id="UP001501710">
    <property type="component" value="Unassembled WGS sequence"/>
</dbReference>
<keyword evidence="7" id="KW-1185">Reference proteome</keyword>